<dbReference type="AlphaFoldDB" id="A0A4P7NIY8"/>
<protein>
    <submittedName>
        <fullName evidence="2">Uncharacterized protein</fullName>
    </submittedName>
</protein>
<evidence type="ECO:0000313" key="2">
    <source>
        <dbReference type="EMBL" id="QBZ62001.1"/>
    </source>
</evidence>
<evidence type="ECO:0000256" key="1">
    <source>
        <dbReference type="SAM" id="MobiDB-lite"/>
    </source>
</evidence>
<dbReference type="EMBL" id="CP034208">
    <property type="protein sequence ID" value="QBZ62001.1"/>
    <property type="molecule type" value="Genomic_DNA"/>
</dbReference>
<evidence type="ECO:0000313" key="3">
    <source>
        <dbReference type="Proteomes" id="UP000294847"/>
    </source>
</evidence>
<feature type="region of interest" description="Disordered" evidence="1">
    <location>
        <begin position="46"/>
        <end position="103"/>
    </location>
</feature>
<reference evidence="2 3" key="1">
    <citation type="journal article" date="2019" name="Mol. Biol. Evol.">
        <title>Blast fungal genomes show frequent chromosomal changes, gene gains and losses, and effector gene turnover.</title>
        <authorList>
            <person name="Gomez Luciano L.B."/>
            <person name="Jason Tsai I."/>
            <person name="Chuma I."/>
            <person name="Tosa Y."/>
            <person name="Chen Y.H."/>
            <person name="Li J.Y."/>
            <person name="Li M.Y."/>
            <person name="Jade Lu M.Y."/>
            <person name="Nakayashiki H."/>
            <person name="Li W.H."/>
        </authorList>
    </citation>
    <scope>NUCLEOTIDE SEQUENCE [LARGE SCALE GENOMIC DNA]</scope>
    <source>
        <strain evidence="2">MZ5-1-6</strain>
    </source>
</reference>
<dbReference type="Proteomes" id="UP000294847">
    <property type="component" value="Chromosome 5"/>
</dbReference>
<proteinExistence type="predicted"/>
<organism evidence="2 3">
    <name type="scientific">Pyricularia oryzae</name>
    <name type="common">Rice blast fungus</name>
    <name type="synonym">Magnaporthe oryzae</name>
    <dbReference type="NCBI Taxonomy" id="318829"/>
    <lineage>
        <taxon>Eukaryota</taxon>
        <taxon>Fungi</taxon>
        <taxon>Dikarya</taxon>
        <taxon>Ascomycota</taxon>
        <taxon>Pezizomycotina</taxon>
        <taxon>Sordariomycetes</taxon>
        <taxon>Sordariomycetidae</taxon>
        <taxon>Magnaporthales</taxon>
        <taxon>Pyriculariaceae</taxon>
        <taxon>Pyricularia</taxon>
    </lineage>
</organism>
<sequence>MRNWFGPASLDANPAINNANPVTDKVSFHLVRMFAAELEIRRESRRASMREVTKISSRNGDENGGDSCLVRWSPKPGIGNHQDQQDPESSGPFPDVILGAPGS</sequence>
<gene>
    <name evidence="2" type="ORF">PoMZ_10875</name>
</gene>
<accession>A0A4P7NIY8</accession>
<name>A0A4P7NIY8_PYROR</name>